<dbReference type="AlphaFoldDB" id="A0A6A1UI74"/>
<comment type="caution">
    <text evidence="1">The sequence shown here is derived from an EMBL/GenBank/DDBJ whole genome shotgun (WGS) entry which is preliminary data.</text>
</comment>
<dbReference type="EMBL" id="RXIC02000331">
    <property type="protein sequence ID" value="KAB1199949.1"/>
    <property type="molecule type" value="Genomic_DNA"/>
</dbReference>
<dbReference type="OrthoDB" id="539659at2759"/>
<sequence>MAFAHYLLAVPVEPSKHPKSSLPTSSPSLLSSSSQSLHSIPFAPFSSLRSKAHALSILPRFRRIGHKAKVKPQESEVNVAADAFTHFKHLLLPITDRNPYLTEGSRQAVATTAALAKKYGADITVVVIDQKEKDSLPEHETQLSSIRWHLSEGGFQEFKLLERLGEGNKPTAIIGEVADDLNLDLVVISMEAIHSKHVDANLLAEFIPCPVILLPL</sequence>
<protein>
    <recommendedName>
        <fullName evidence="3">UspA domain-containing protein</fullName>
    </recommendedName>
</protein>
<dbReference type="Gene3D" id="3.40.50.620">
    <property type="entry name" value="HUPs"/>
    <property type="match status" value="1"/>
</dbReference>
<proteinExistence type="predicted"/>
<organism evidence="1 2">
    <name type="scientific">Morella rubra</name>
    <name type="common">Chinese bayberry</name>
    <dbReference type="NCBI Taxonomy" id="262757"/>
    <lineage>
        <taxon>Eukaryota</taxon>
        <taxon>Viridiplantae</taxon>
        <taxon>Streptophyta</taxon>
        <taxon>Embryophyta</taxon>
        <taxon>Tracheophyta</taxon>
        <taxon>Spermatophyta</taxon>
        <taxon>Magnoliopsida</taxon>
        <taxon>eudicotyledons</taxon>
        <taxon>Gunneridae</taxon>
        <taxon>Pentapetalae</taxon>
        <taxon>rosids</taxon>
        <taxon>fabids</taxon>
        <taxon>Fagales</taxon>
        <taxon>Myricaceae</taxon>
        <taxon>Morella</taxon>
    </lineage>
</organism>
<keyword evidence="2" id="KW-1185">Reference proteome</keyword>
<dbReference type="Proteomes" id="UP000516437">
    <property type="component" value="Unassembled WGS sequence"/>
</dbReference>
<name>A0A6A1UI74_9ROSI</name>
<accession>A0A6A1UI74</accession>
<evidence type="ECO:0008006" key="3">
    <source>
        <dbReference type="Google" id="ProtNLM"/>
    </source>
</evidence>
<evidence type="ECO:0000313" key="1">
    <source>
        <dbReference type="EMBL" id="KAB1199949.1"/>
    </source>
</evidence>
<dbReference type="InterPro" id="IPR014729">
    <property type="entry name" value="Rossmann-like_a/b/a_fold"/>
</dbReference>
<dbReference type="SUPFAM" id="SSF52402">
    <property type="entry name" value="Adenine nucleotide alpha hydrolases-like"/>
    <property type="match status" value="1"/>
</dbReference>
<dbReference type="PANTHER" id="PTHR36081">
    <property type="entry name" value="CELL WALL INTEGRITY/STRESS RESPONSE COMPONENT"/>
    <property type="match status" value="1"/>
</dbReference>
<gene>
    <name evidence="1" type="ORF">CJ030_MR0G008867</name>
</gene>
<reference evidence="1 2" key="1">
    <citation type="journal article" date="2019" name="Plant Biotechnol. J.">
        <title>The red bayberry genome and genetic basis of sex determination.</title>
        <authorList>
            <person name="Jia H.M."/>
            <person name="Jia H.J."/>
            <person name="Cai Q.L."/>
            <person name="Wang Y."/>
            <person name="Zhao H.B."/>
            <person name="Yang W.F."/>
            <person name="Wang G.Y."/>
            <person name="Li Y.H."/>
            <person name="Zhan D.L."/>
            <person name="Shen Y.T."/>
            <person name="Niu Q.F."/>
            <person name="Chang L."/>
            <person name="Qiu J."/>
            <person name="Zhao L."/>
            <person name="Xie H.B."/>
            <person name="Fu W.Y."/>
            <person name="Jin J."/>
            <person name="Li X.W."/>
            <person name="Jiao Y."/>
            <person name="Zhou C.C."/>
            <person name="Tu T."/>
            <person name="Chai C.Y."/>
            <person name="Gao J.L."/>
            <person name="Fan L.J."/>
            <person name="van de Weg E."/>
            <person name="Wang J.Y."/>
            <person name="Gao Z.S."/>
        </authorList>
    </citation>
    <scope>NUCLEOTIDE SEQUENCE [LARGE SCALE GENOMIC DNA]</scope>
    <source>
        <tissue evidence="1">Leaves</tissue>
    </source>
</reference>
<dbReference type="PANTHER" id="PTHR36081:SF1">
    <property type="entry name" value="CELL WALL INTEGRITY_STRESS RESPONSE COMPONENT"/>
    <property type="match status" value="1"/>
</dbReference>
<evidence type="ECO:0000313" key="2">
    <source>
        <dbReference type="Proteomes" id="UP000516437"/>
    </source>
</evidence>